<comment type="caution">
    <text evidence="2">The sequence shown here is derived from an EMBL/GenBank/DDBJ whole genome shotgun (WGS) entry which is preliminary data.</text>
</comment>
<protein>
    <submittedName>
        <fullName evidence="2">GDSL-like Lipase/Acylhydrolase</fullName>
    </submittedName>
</protein>
<sequence length="237" mass="25538">MTIAAAGISATSGHLLTRDWAHTTINCLGDSTTWGDVGTGDGGPAISWPVHLQRLLGAGTVRNYGIKGSRIGVKADRDDSFIERYEAMERDADIVLVLGGVNDFNREVPLGEQGDTDVHTFHGAVDTLLRGLVRMYPHGEIVVMTPCKTGGVPAKALPAFDTPNGLGLVEADYVQVLRAISNRYGIPVIDLFNDSGISPLLPEHKPHYMPDGLHYSPAGYERLARRIASQLLPLLAF</sequence>
<dbReference type="Proteomes" id="UP000216444">
    <property type="component" value="Unassembled WGS sequence"/>
</dbReference>
<feature type="domain" description="SGNH hydrolase-type esterase" evidence="1">
    <location>
        <begin position="27"/>
        <end position="222"/>
    </location>
</feature>
<dbReference type="GO" id="GO:0016787">
    <property type="term" value="F:hydrolase activity"/>
    <property type="evidence" value="ECO:0007669"/>
    <property type="project" value="UniProtKB-KW"/>
</dbReference>
<evidence type="ECO:0000259" key="1">
    <source>
        <dbReference type="Pfam" id="PF13472"/>
    </source>
</evidence>
<accession>A0A261FHF9</accession>
<organism evidence="2 3">
    <name type="scientific">Bifidobacterium tissieri</name>
    <dbReference type="NCBI Taxonomy" id="1630162"/>
    <lineage>
        <taxon>Bacteria</taxon>
        <taxon>Bacillati</taxon>
        <taxon>Actinomycetota</taxon>
        <taxon>Actinomycetes</taxon>
        <taxon>Bifidobacteriales</taxon>
        <taxon>Bifidobacteriaceae</taxon>
        <taxon>Bifidobacterium</taxon>
    </lineage>
</organism>
<reference evidence="2 3" key="1">
    <citation type="journal article" date="2017" name="BMC Genomics">
        <title>Comparative genomic and phylogenomic analyses of the Bifidobacteriaceae family.</title>
        <authorList>
            <person name="Lugli G.A."/>
            <person name="Milani C."/>
            <person name="Turroni F."/>
            <person name="Duranti S."/>
            <person name="Mancabelli L."/>
            <person name="Mangifesta M."/>
            <person name="Ferrario C."/>
            <person name="Modesto M."/>
            <person name="Mattarelli P."/>
            <person name="Jiri K."/>
            <person name="van Sinderen D."/>
            <person name="Ventura M."/>
        </authorList>
    </citation>
    <scope>NUCLEOTIDE SEQUENCE [LARGE SCALE GENOMIC DNA]</scope>
    <source>
        <strain evidence="2 3">DSM 100201</strain>
    </source>
</reference>
<dbReference type="RefSeq" id="WP_094662669.1">
    <property type="nucleotide sequence ID" value="NZ_MWWV01000004.1"/>
</dbReference>
<gene>
    <name evidence="2" type="ORF">BTIS_0675</name>
</gene>
<keyword evidence="2" id="KW-0378">Hydrolase</keyword>
<dbReference type="EMBL" id="MWWV01000004">
    <property type="protein sequence ID" value="OZG58306.1"/>
    <property type="molecule type" value="Genomic_DNA"/>
</dbReference>
<dbReference type="CDD" id="cd00229">
    <property type="entry name" value="SGNH_hydrolase"/>
    <property type="match status" value="1"/>
</dbReference>
<evidence type="ECO:0000313" key="2">
    <source>
        <dbReference type="EMBL" id="OZG58306.1"/>
    </source>
</evidence>
<proteinExistence type="predicted"/>
<dbReference type="Pfam" id="PF13472">
    <property type="entry name" value="Lipase_GDSL_2"/>
    <property type="match status" value="1"/>
</dbReference>
<dbReference type="SUPFAM" id="SSF52266">
    <property type="entry name" value="SGNH hydrolase"/>
    <property type="match status" value="1"/>
</dbReference>
<evidence type="ECO:0000313" key="3">
    <source>
        <dbReference type="Proteomes" id="UP000216444"/>
    </source>
</evidence>
<dbReference type="PANTHER" id="PTHR30383">
    <property type="entry name" value="THIOESTERASE 1/PROTEASE 1/LYSOPHOSPHOLIPASE L1"/>
    <property type="match status" value="1"/>
</dbReference>
<dbReference type="PANTHER" id="PTHR30383:SF29">
    <property type="entry name" value="SGNH HYDROLASE-TYPE ESTERASE DOMAIN-CONTAINING PROTEIN"/>
    <property type="match status" value="1"/>
</dbReference>
<dbReference type="AlphaFoldDB" id="A0A261FHF9"/>
<dbReference type="InterPro" id="IPR036514">
    <property type="entry name" value="SGNH_hydro_sf"/>
</dbReference>
<keyword evidence="3" id="KW-1185">Reference proteome</keyword>
<dbReference type="InterPro" id="IPR051532">
    <property type="entry name" value="Ester_Hydrolysis_Enzymes"/>
</dbReference>
<name>A0A261FHF9_9BIFI</name>
<dbReference type="Gene3D" id="3.40.50.1110">
    <property type="entry name" value="SGNH hydrolase"/>
    <property type="match status" value="1"/>
</dbReference>
<dbReference type="InterPro" id="IPR013830">
    <property type="entry name" value="SGNH_hydro"/>
</dbReference>